<dbReference type="InterPro" id="IPR036034">
    <property type="entry name" value="PDZ_sf"/>
</dbReference>
<dbReference type="GO" id="GO:0004791">
    <property type="term" value="F:thioredoxin-disulfide reductase (NADPH) activity"/>
    <property type="evidence" value="ECO:0007669"/>
    <property type="project" value="TreeGrafter"/>
</dbReference>
<dbReference type="InterPro" id="IPR001478">
    <property type="entry name" value="PDZ"/>
</dbReference>
<organism evidence="2">
    <name type="scientific">Aplanochytrium stocchinoi</name>
    <dbReference type="NCBI Taxonomy" id="215587"/>
    <lineage>
        <taxon>Eukaryota</taxon>
        <taxon>Sar</taxon>
        <taxon>Stramenopiles</taxon>
        <taxon>Bigyra</taxon>
        <taxon>Labyrinthulomycetes</taxon>
        <taxon>Thraustochytrida</taxon>
        <taxon>Thraustochytriidae</taxon>
        <taxon>Aplanochytrium</taxon>
    </lineage>
</organism>
<dbReference type="SUPFAM" id="SSF52833">
    <property type="entry name" value="Thioredoxin-like"/>
    <property type="match status" value="1"/>
</dbReference>
<dbReference type="SUPFAM" id="SSF50156">
    <property type="entry name" value="PDZ domain-like"/>
    <property type="match status" value="1"/>
</dbReference>
<dbReference type="InterPro" id="IPR036249">
    <property type="entry name" value="Thioredoxin-like_sf"/>
</dbReference>
<dbReference type="PANTHER" id="PTHR46472">
    <property type="entry name" value="NUCLEOREDOXIN"/>
    <property type="match status" value="1"/>
</dbReference>
<dbReference type="Gene3D" id="3.40.30.10">
    <property type="entry name" value="Glutaredoxin"/>
    <property type="match status" value="1"/>
</dbReference>
<dbReference type="Pfam" id="PF17820">
    <property type="entry name" value="PDZ_6"/>
    <property type="match status" value="1"/>
</dbReference>
<dbReference type="PROSITE" id="PS50106">
    <property type="entry name" value="PDZ"/>
    <property type="match status" value="1"/>
</dbReference>
<dbReference type="Gene3D" id="2.30.42.10">
    <property type="match status" value="1"/>
</dbReference>
<dbReference type="InterPro" id="IPR041489">
    <property type="entry name" value="PDZ_6"/>
</dbReference>
<dbReference type="GO" id="GO:0031397">
    <property type="term" value="P:negative regulation of protein ubiquitination"/>
    <property type="evidence" value="ECO:0007669"/>
    <property type="project" value="TreeGrafter"/>
</dbReference>
<dbReference type="Pfam" id="PF13905">
    <property type="entry name" value="Thioredoxin_8"/>
    <property type="match status" value="1"/>
</dbReference>
<reference evidence="2" key="1">
    <citation type="submission" date="2021-01" db="EMBL/GenBank/DDBJ databases">
        <authorList>
            <person name="Corre E."/>
            <person name="Pelletier E."/>
            <person name="Niang G."/>
            <person name="Scheremetjew M."/>
            <person name="Finn R."/>
            <person name="Kale V."/>
            <person name="Holt S."/>
            <person name="Cochrane G."/>
            <person name="Meng A."/>
            <person name="Brown T."/>
            <person name="Cohen L."/>
        </authorList>
    </citation>
    <scope>NUCLEOTIDE SEQUENCE</scope>
    <source>
        <strain evidence="2">GSBS06</strain>
    </source>
</reference>
<dbReference type="InterPro" id="IPR012336">
    <property type="entry name" value="Thioredoxin-like_fold"/>
</dbReference>
<dbReference type="GO" id="GO:0005634">
    <property type="term" value="C:nucleus"/>
    <property type="evidence" value="ECO:0007669"/>
    <property type="project" value="TreeGrafter"/>
</dbReference>
<dbReference type="GO" id="GO:0030178">
    <property type="term" value="P:negative regulation of Wnt signaling pathway"/>
    <property type="evidence" value="ECO:0007669"/>
    <property type="project" value="TreeGrafter"/>
</dbReference>
<accession>A0A7S3LIQ7</accession>
<feature type="domain" description="PDZ" evidence="1">
    <location>
        <begin position="197"/>
        <end position="282"/>
    </location>
</feature>
<evidence type="ECO:0000313" key="2">
    <source>
        <dbReference type="EMBL" id="CAE0432438.1"/>
    </source>
</evidence>
<evidence type="ECO:0000259" key="1">
    <source>
        <dbReference type="PROSITE" id="PS50106"/>
    </source>
</evidence>
<gene>
    <name evidence="2" type="ORF">ASTO00021_LOCUS2764</name>
</gene>
<protein>
    <recommendedName>
        <fullName evidence="1">PDZ domain-containing protein</fullName>
    </recommendedName>
</protein>
<dbReference type="PANTHER" id="PTHR46472:SF1">
    <property type="entry name" value="NUCLEOREDOXIN"/>
    <property type="match status" value="1"/>
</dbReference>
<sequence>MSRRLSLTTLWRKLPASKNGVEELAGSDLGDEVILLYFASKSEACKRFTETLGFFYEEIIKYKSLPVEIIFVSMDESENDMLETFRTEHQNYLAIKWGDVAQTELVKELNVQSVPNLILVNKDGKERINSKECMKVVDMAIRQEKNVDAKLLQWIFENEQERMAALYKQQQEKINMLSAQNFKWQSPIYYKLYPNNEFDITVDGTSGLGIEIGWTKDDVLVTGFREVADGGWGPLEATGLVLKNDQIIKINGVDVAGRNMDELGELIQSNRENTKLRFRRNK</sequence>
<dbReference type="AlphaFoldDB" id="A0A7S3LIQ7"/>
<name>A0A7S3LIQ7_9STRA</name>
<proteinExistence type="predicted"/>
<dbReference type="EMBL" id="HBIN01003976">
    <property type="protein sequence ID" value="CAE0432438.1"/>
    <property type="molecule type" value="Transcribed_RNA"/>
</dbReference>